<evidence type="ECO:0000313" key="3">
    <source>
        <dbReference type="EMBL" id="MDT9001147.1"/>
    </source>
</evidence>
<dbReference type="InterPro" id="IPR057326">
    <property type="entry name" value="KR_dom"/>
</dbReference>
<evidence type="ECO:0000313" key="4">
    <source>
        <dbReference type="Proteomes" id="UP001246372"/>
    </source>
</evidence>
<dbReference type="PRINTS" id="PR00081">
    <property type="entry name" value="GDHRDH"/>
</dbReference>
<dbReference type="EC" id="1.1.1.100" evidence="3"/>
<dbReference type="SMART" id="SM00822">
    <property type="entry name" value="PKS_KR"/>
    <property type="match status" value="1"/>
</dbReference>
<dbReference type="RefSeq" id="WP_315652035.1">
    <property type="nucleotide sequence ID" value="NZ_JAVXZY010000008.1"/>
</dbReference>
<comment type="caution">
    <text evidence="3">The sequence shown here is derived from an EMBL/GenBank/DDBJ whole genome shotgun (WGS) entry which is preliminary data.</text>
</comment>
<keyword evidence="3" id="KW-0560">Oxidoreductase</keyword>
<sequence length="460" mass="47295">MTDAHDTLLRLAAGRFSGPLIRALGLPSPRPLRREAGGYRSDELAGRAVAWGTLPGGHAGDAARAALQALGASLKPGPVWSTQERIELAVLDATGCCDVAALAGLRGFFGPVLRQLAPHARLLVLAPDPADAGSAEAAAVARAIEGFVRSLAKEVGRLAATANALQLPRWADGQAADRLLGPLRFFCSRRSAYVSGRVLALSAALPGGVAEPLAAPRLAGRLALVTGAARGLGAATAERLAEEGARVLCVDVPAAAEPLQALARRLNGEALTLDISTAQAPAALCDWLCAQGRGLDVLVHNAGITRDRTLLKMSEAEWQQVMAVNLQAILSIDAALDAGGLLNEGGREICLSSISGIAGNLGQTNYATSKAALIGYVAARAALLAPRGISVNAVAPGFIETEMTRRIPLLIREAGRRMNALAQGGQPRDVAEAVAFLALPESLGVTGQTLRVCGQALLGA</sequence>
<evidence type="ECO:0000259" key="2">
    <source>
        <dbReference type="SMART" id="SM00822"/>
    </source>
</evidence>
<keyword evidence="4" id="KW-1185">Reference proteome</keyword>
<gene>
    <name evidence="3" type="ORF">RQP53_17855</name>
</gene>
<organism evidence="3 4">
    <name type="scientific">Roseateles aquae</name>
    <dbReference type="NCBI Taxonomy" id="3077235"/>
    <lineage>
        <taxon>Bacteria</taxon>
        <taxon>Pseudomonadati</taxon>
        <taxon>Pseudomonadota</taxon>
        <taxon>Betaproteobacteria</taxon>
        <taxon>Burkholderiales</taxon>
        <taxon>Sphaerotilaceae</taxon>
        <taxon>Roseateles</taxon>
    </lineage>
</organism>
<accession>A0ABU3PG60</accession>
<dbReference type="Pfam" id="PF13561">
    <property type="entry name" value="adh_short_C2"/>
    <property type="match status" value="1"/>
</dbReference>
<proteinExistence type="inferred from homology"/>
<dbReference type="EMBL" id="JAVXZY010000008">
    <property type="protein sequence ID" value="MDT9001147.1"/>
    <property type="molecule type" value="Genomic_DNA"/>
</dbReference>
<name>A0ABU3PG60_9BURK</name>
<dbReference type="GO" id="GO:0004316">
    <property type="term" value="F:3-oxoacyl-[acyl-carrier-protein] reductase (NADPH) activity"/>
    <property type="evidence" value="ECO:0007669"/>
    <property type="project" value="UniProtKB-EC"/>
</dbReference>
<dbReference type="Proteomes" id="UP001246372">
    <property type="component" value="Unassembled WGS sequence"/>
</dbReference>
<dbReference type="InterPro" id="IPR036291">
    <property type="entry name" value="NAD(P)-bd_dom_sf"/>
</dbReference>
<dbReference type="SUPFAM" id="SSF51735">
    <property type="entry name" value="NAD(P)-binding Rossmann-fold domains"/>
    <property type="match status" value="1"/>
</dbReference>
<protein>
    <submittedName>
        <fullName evidence="3">3-oxoacyl-ACP reductase</fullName>
        <ecNumber evidence="3">1.1.1.100</ecNumber>
    </submittedName>
</protein>
<dbReference type="InterPro" id="IPR002347">
    <property type="entry name" value="SDR_fam"/>
</dbReference>
<reference evidence="3" key="1">
    <citation type="submission" date="2023-09" db="EMBL/GenBank/DDBJ databases">
        <title>Paucibacter sp. APW11 Genome sequencing and assembly.</title>
        <authorList>
            <person name="Kim I."/>
        </authorList>
    </citation>
    <scope>NUCLEOTIDE SEQUENCE</scope>
    <source>
        <strain evidence="3">APW11</strain>
    </source>
</reference>
<evidence type="ECO:0000256" key="1">
    <source>
        <dbReference type="ARBA" id="ARBA00006484"/>
    </source>
</evidence>
<dbReference type="Gene3D" id="3.40.50.720">
    <property type="entry name" value="NAD(P)-binding Rossmann-like Domain"/>
    <property type="match status" value="2"/>
</dbReference>
<dbReference type="NCBIfam" id="NF006110">
    <property type="entry name" value="PRK08261.1"/>
    <property type="match status" value="1"/>
</dbReference>
<comment type="similarity">
    <text evidence="1">Belongs to the short-chain dehydrogenases/reductases (SDR) family.</text>
</comment>
<feature type="domain" description="Ketoreductase" evidence="2">
    <location>
        <begin position="221"/>
        <end position="397"/>
    </location>
</feature>
<dbReference type="PANTHER" id="PTHR42760:SF78">
    <property type="entry name" value="3-OXOACYL-[ACYL-CARRIER-PROTEIN] REDUCTASE [NADH]"/>
    <property type="match status" value="1"/>
</dbReference>
<dbReference type="PANTHER" id="PTHR42760">
    <property type="entry name" value="SHORT-CHAIN DEHYDROGENASES/REDUCTASES FAMILY MEMBER"/>
    <property type="match status" value="1"/>
</dbReference>